<dbReference type="GO" id="GO:0016020">
    <property type="term" value="C:membrane"/>
    <property type="evidence" value="ECO:0007669"/>
    <property type="project" value="TreeGrafter"/>
</dbReference>
<evidence type="ECO:0000313" key="3">
    <source>
        <dbReference type="Proteomes" id="UP001454036"/>
    </source>
</evidence>
<dbReference type="PANTHER" id="PTHR12242">
    <property type="entry name" value="OS02G0130600 PROTEIN-RELATED"/>
    <property type="match status" value="1"/>
</dbReference>
<keyword evidence="3" id="KW-1185">Reference proteome</keyword>
<sequence length="343" mass="39480">MESQLGIGLLATEDSTTLSYWLNWRVFICALWVFPSMIVSIPVIWKYESCVQQERSSRLNDDDAWKPCLKEIHPIWLMSFRIVALCLLLAAVSFDIALHGLELFHYYTQWTLTLVTIYFGFGSVISINGCIKHHKTSSGSNDRLVLGEEQGLSVHLIHGGNVNDTQRITVECKQGKNVVPGYASSWIYSFQVLFQMTAGAVMITDLVYWSVMFPFLTIRDYELNFLTVISHSLNGILLLGDTALNSLKFPWFRISYFILLTGAYVVFEWSTHACTNLWWPYPFLDLSVSYAPLWYLLVLCLHFPCYGIFAVLVKTKEYLLSRWFPESYEPLRYHLSSVLHITS</sequence>
<feature type="transmembrane region" description="Helical" evidence="1">
    <location>
        <begin position="256"/>
        <end position="281"/>
    </location>
</feature>
<name>A0AAV3RNL4_LITER</name>
<evidence type="ECO:0000313" key="2">
    <source>
        <dbReference type="EMBL" id="GAA0177296.1"/>
    </source>
</evidence>
<dbReference type="PANTHER" id="PTHR12242:SF29">
    <property type="entry name" value="TRANSMEMBRANE PROTEIN"/>
    <property type="match status" value="1"/>
</dbReference>
<protein>
    <recommendedName>
        <fullName evidence="4">Transmembrane protein</fullName>
    </recommendedName>
</protein>
<feature type="transmembrane region" description="Helical" evidence="1">
    <location>
        <begin position="293"/>
        <end position="313"/>
    </location>
</feature>
<accession>A0AAV3RNL4</accession>
<comment type="caution">
    <text evidence="2">The sequence shown here is derived from an EMBL/GenBank/DDBJ whole genome shotgun (WGS) entry which is preliminary data.</text>
</comment>
<keyword evidence="1" id="KW-0472">Membrane</keyword>
<gene>
    <name evidence="2" type="ORF">LIER_29680</name>
</gene>
<dbReference type="Proteomes" id="UP001454036">
    <property type="component" value="Unassembled WGS sequence"/>
</dbReference>
<keyword evidence="1" id="KW-0812">Transmembrane</keyword>
<dbReference type="AlphaFoldDB" id="A0AAV3RNL4"/>
<keyword evidence="1" id="KW-1133">Transmembrane helix</keyword>
<organism evidence="2 3">
    <name type="scientific">Lithospermum erythrorhizon</name>
    <name type="common">Purple gromwell</name>
    <name type="synonym">Lithospermum officinale var. erythrorhizon</name>
    <dbReference type="NCBI Taxonomy" id="34254"/>
    <lineage>
        <taxon>Eukaryota</taxon>
        <taxon>Viridiplantae</taxon>
        <taxon>Streptophyta</taxon>
        <taxon>Embryophyta</taxon>
        <taxon>Tracheophyta</taxon>
        <taxon>Spermatophyta</taxon>
        <taxon>Magnoliopsida</taxon>
        <taxon>eudicotyledons</taxon>
        <taxon>Gunneridae</taxon>
        <taxon>Pentapetalae</taxon>
        <taxon>asterids</taxon>
        <taxon>lamiids</taxon>
        <taxon>Boraginales</taxon>
        <taxon>Boraginaceae</taxon>
        <taxon>Boraginoideae</taxon>
        <taxon>Lithospermeae</taxon>
        <taxon>Lithospermum</taxon>
    </lineage>
</organism>
<reference evidence="2 3" key="1">
    <citation type="submission" date="2024-01" db="EMBL/GenBank/DDBJ databases">
        <title>The complete chloroplast genome sequence of Lithospermum erythrorhizon: insights into the phylogenetic relationship among Boraginaceae species and the maternal lineages of purple gromwells.</title>
        <authorList>
            <person name="Okada T."/>
            <person name="Watanabe K."/>
        </authorList>
    </citation>
    <scope>NUCLEOTIDE SEQUENCE [LARGE SCALE GENOMIC DNA]</scope>
</reference>
<feature type="transmembrane region" description="Helical" evidence="1">
    <location>
        <begin position="192"/>
        <end position="211"/>
    </location>
</feature>
<feature type="transmembrane region" description="Helical" evidence="1">
    <location>
        <begin position="24"/>
        <end position="45"/>
    </location>
</feature>
<feature type="transmembrane region" description="Helical" evidence="1">
    <location>
        <begin position="110"/>
        <end position="131"/>
    </location>
</feature>
<evidence type="ECO:0008006" key="4">
    <source>
        <dbReference type="Google" id="ProtNLM"/>
    </source>
</evidence>
<feature type="transmembrane region" description="Helical" evidence="1">
    <location>
        <begin position="223"/>
        <end position="244"/>
    </location>
</feature>
<dbReference type="EMBL" id="BAABME010010301">
    <property type="protein sequence ID" value="GAA0177296.1"/>
    <property type="molecule type" value="Genomic_DNA"/>
</dbReference>
<proteinExistence type="predicted"/>
<feature type="transmembrane region" description="Helical" evidence="1">
    <location>
        <begin position="75"/>
        <end position="98"/>
    </location>
</feature>
<evidence type="ECO:0000256" key="1">
    <source>
        <dbReference type="SAM" id="Phobius"/>
    </source>
</evidence>